<dbReference type="Proteomes" id="UP000183050">
    <property type="component" value="Plasmid unnamed8"/>
</dbReference>
<dbReference type="InterPro" id="IPR041180">
    <property type="entry name" value="Nmad2"/>
</dbReference>
<keyword evidence="3" id="KW-0614">Plasmid</keyword>
<protein>
    <recommendedName>
        <fullName evidence="2">Nucleotide modification associated domain-containing protein</fullName>
    </recommendedName>
</protein>
<sequence length="196" mass="22549">MTLHSYVIEHDMGFAPNPFHRRCSLAACKPLVRASATLGDYVMGTGTAHNDMRQHLIYWMHIDEIVDFDAYWNDPHFRRKRPVMHGSMAQRHGDNIYHSLPGGGFFQADSFHSQDDGQPDPANRDRDTGRTQRVLLARNFAYYGKHARSIPDEFRGFIKKGPGHRNKFAAANLAYFMEWLLADPARGYIAEPTDWR</sequence>
<reference evidence="3 4" key="1">
    <citation type="submission" date="2016-11" db="EMBL/GenBank/DDBJ databases">
        <title>Rhizobium leguminosarum bv. viciae strain Vaf12 isolated from Vavilovia formosa root nodules from Russia, Dagestan.</title>
        <authorList>
            <person name="Kimeklis A."/>
        </authorList>
    </citation>
    <scope>NUCLEOTIDE SEQUENCE [LARGE SCALE GENOMIC DNA]</scope>
    <source>
        <strain evidence="3 4">Vaf-108</strain>
        <plasmid evidence="4">Plasmid unnamed8 sequence</plasmid>
    </source>
</reference>
<evidence type="ECO:0000259" key="2">
    <source>
        <dbReference type="Pfam" id="PF18753"/>
    </source>
</evidence>
<dbReference type="Pfam" id="PF18753">
    <property type="entry name" value="Nmad2"/>
    <property type="match status" value="1"/>
</dbReference>
<dbReference type="EMBL" id="CP018236">
    <property type="protein sequence ID" value="API57800.1"/>
    <property type="molecule type" value="Genomic_DNA"/>
</dbReference>
<geneLocation type="plasmid" evidence="4">
    <name>unnamed8 sequence</name>
</geneLocation>
<proteinExistence type="predicted"/>
<evidence type="ECO:0000256" key="1">
    <source>
        <dbReference type="SAM" id="MobiDB-lite"/>
    </source>
</evidence>
<dbReference type="AlphaFoldDB" id="A0A1L3ZQA6"/>
<name>A0A1L3ZQA6_RHILE</name>
<gene>
    <name evidence="3" type="ORF">BMW22_41700</name>
</gene>
<accession>A0A1L3ZQA6</accession>
<evidence type="ECO:0000313" key="4">
    <source>
        <dbReference type="Proteomes" id="UP000183050"/>
    </source>
</evidence>
<evidence type="ECO:0000313" key="3">
    <source>
        <dbReference type="EMBL" id="API57800.1"/>
    </source>
</evidence>
<feature type="domain" description="Nucleotide modification associated" evidence="2">
    <location>
        <begin position="2"/>
        <end position="195"/>
    </location>
</feature>
<organism evidence="3 4">
    <name type="scientific">Rhizobium leguminosarum</name>
    <dbReference type="NCBI Taxonomy" id="384"/>
    <lineage>
        <taxon>Bacteria</taxon>
        <taxon>Pseudomonadati</taxon>
        <taxon>Pseudomonadota</taxon>
        <taxon>Alphaproteobacteria</taxon>
        <taxon>Hyphomicrobiales</taxon>
        <taxon>Rhizobiaceae</taxon>
        <taxon>Rhizobium/Agrobacterium group</taxon>
        <taxon>Rhizobium</taxon>
    </lineage>
</organism>
<feature type="region of interest" description="Disordered" evidence="1">
    <location>
        <begin position="108"/>
        <end position="130"/>
    </location>
</feature>